<name>A0A6N8INI8_9BURK</name>
<dbReference type="EMBL" id="WSEL01000003">
    <property type="protein sequence ID" value="MVQ28388.1"/>
    <property type="molecule type" value="Genomic_DNA"/>
</dbReference>
<dbReference type="InterPro" id="IPR018736">
    <property type="entry name" value="DUF2279_periplasmic_lipo"/>
</dbReference>
<reference evidence="1 2" key="1">
    <citation type="submission" date="2019-12" db="EMBL/GenBank/DDBJ databases">
        <authorList>
            <person name="Huq M.A."/>
        </authorList>
    </citation>
    <scope>NUCLEOTIDE SEQUENCE [LARGE SCALE GENOMIC DNA]</scope>
    <source>
        <strain evidence="1 2">MAH-25</strain>
    </source>
</reference>
<dbReference type="Pfam" id="PF10043">
    <property type="entry name" value="DUF2279"/>
    <property type="match status" value="1"/>
</dbReference>
<accession>A0A6N8INI8</accession>
<keyword evidence="2" id="KW-1185">Reference proteome</keyword>
<protein>
    <submittedName>
        <fullName evidence="1">DUF2279 domain-containing protein</fullName>
    </submittedName>
</protein>
<dbReference type="AlphaFoldDB" id="A0A6N8INI8"/>
<sequence>MSKFSSERCVCAPQRRSAGTSIGPKVSFSMRVDMVGGTCDKRGSHRTRLPCPCCCRGDRRRSGGERNGPGLEWHMAALSVRPSRRSRAASRAAWTLPLATAQAVAVPAIDEPEPDWTLPVTTPGNPARPGIAELADRRARDPARQLALRNTAIVAGGTAVVGAYGLARWWQDGFDGRFKTTNEGWFSQDTDYGGADKLGHAYINYANVRLLTPLFQTAGNSHQASVRLAGLTTVGIFTAVEVVDGYSRKYRFSPQDALMNVAGAAFGVLMESRQDLDDKFDFRFAYRPSPGSGFEPFGDYSGQRYLMVAKADGFDALRRIPVLRYLEFSVGYQARGFEPGGERRRDIYLGVGLNLSRLLADSAYGGQMHSTPVQRATDRMFDLLQFPTAVYANKRLD</sequence>
<proteinExistence type="predicted"/>
<dbReference type="Proteomes" id="UP000469385">
    <property type="component" value="Unassembled WGS sequence"/>
</dbReference>
<gene>
    <name evidence="1" type="ORF">GON04_02925</name>
</gene>
<evidence type="ECO:0000313" key="1">
    <source>
        <dbReference type="EMBL" id="MVQ28388.1"/>
    </source>
</evidence>
<organism evidence="1 2">
    <name type="scientific">Ramlibacter pinisoli</name>
    <dbReference type="NCBI Taxonomy" id="2682844"/>
    <lineage>
        <taxon>Bacteria</taxon>
        <taxon>Pseudomonadati</taxon>
        <taxon>Pseudomonadota</taxon>
        <taxon>Betaproteobacteria</taxon>
        <taxon>Burkholderiales</taxon>
        <taxon>Comamonadaceae</taxon>
        <taxon>Ramlibacter</taxon>
    </lineage>
</organism>
<comment type="caution">
    <text evidence="1">The sequence shown here is derived from an EMBL/GenBank/DDBJ whole genome shotgun (WGS) entry which is preliminary data.</text>
</comment>
<evidence type="ECO:0000313" key="2">
    <source>
        <dbReference type="Proteomes" id="UP000469385"/>
    </source>
</evidence>